<dbReference type="AlphaFoldDB" id="A0A2G5B3I0"/>
<dbReference type="Proteomes" id="UP000242474">
    <property type="component" value="Unassembled WGS sequence"/>
</dbReference>
<reference evidence="1 2" key="1">
    <citation type="journal article" date="2015" name="Genome Biol. Evol.">
        <title>Phylogenomic analyses indicate that early fungi evolved digesting cell walls of algal ancestors of land plants.</title>
        <authorList>
            <person name="Chang Y."/>
            <person name="Wang S."/>
            <person name="Sekimoto S."/>
            <person name="Aerts A.L."/>
            <person name="Choi C."/>
            <person name="Clum A."/>
            <person name="LaButti K.M."/>
            <person name="Lindquist E.A."/>
            <person name="Yee Ngan C."/>
            <person name="Ohm R.A."/>
            <person name="Salamov A.A."/>
            <person name="Grigoriev I.V."/>
            <person name="Spatafora J.W."/>
            <person name="Berbee M.L."/>
        </authorList>
    </citation>
    <scope>NUCLEOTIDE SEQUENCE [LARGE SCALE GENOMIC DNA]</scope>
    <source>
        <strain evidence="1 2">NRRL 1564</strain>
    </source>
</reference>
<accession>A0A2G5B3I0</accession>
<name>A0A2G5B3I0_COERN</name>
<proteinExistence type="predicted"/>
<keyword evidence="2" id="KW-1185">Reference proteome</keyword>
<evidence type="ECO:0000313" key="2">
    <source>
        <dbReference type="Proteomes" id="UP000242474"/>
    </source>
</evidence>
<gene>
    <name evidence="1" type="ORF">COEREDRAFT_89447</name>
</gene>
<sequence length="177" mass="20833">MTEANEQSGWGRFNHGIILEVEGVKYFLPFFQADMPSRKYAKKLIEKQYTNKLENIKLNETEAPSSSDLEEYKKLMPNIAYVREDIQWWLVTATSLANKDSIDEQIQLVDDTYDNLNEIIKKTNDLQIQTMELQHVINQEKEQEKLKQKNADDKEIFFATQEALRARIEMLEREGKL</sequence>
<protein>
    <submittedName>
        <fullName evidence="1">Uncharacterized protein</fullName>
    </submittedName>
</protein>
<organism evidence="1 2">
    <name type="scientific">Coemansia reversa (strain ATCC 12441 / NRRL 1564)</name>
    <dbReference type="NCBI Taxonomy" id="763665"/>
    <lineage>
        <taxon>Eukaryota</taxon>
        <taxon>Fungi</taxon>
        <taxon>Fungi incertae sedis</taxon>
        <taxon>Zoopagomycota</taxon>
        <taxon>Kickxellomycotina</taxon>
        <taxon>Kickxellomycetes</taxon>
        <taxon>Kickxellales</taxon>
        <taxon>Kickxellaceae</taxon>
        <taxon>Coemansia</taxon>
    </lineage>
</organism>
<dbReference type="EMBL" id="KZ303531">
    <property type="protein sequence ID" value="PIA13583.1"/>
    <property type="molecule type" value="Genomic_DNA"/>
</dbReference>
<evidence type="ECO:0000313" key="1">
    <source>
        <dbReference type="EMBL" id="PIA13583.1"/>
    </source>
</evidence>